<dbReference type="InterPro" id="IPR025476">
    <property type="entry name" value="Helitron_helicase-like"/>
</dbReference>
<feature type="compositionally biased region" description="Polar residues" evidence="5">
    <location>
        <begin position="446"/>
        <end position="456"/>
    </location>
</feature>
<feature type="region of interest" description="Disordered" evidence="5">
    <location>
        <begin position="508"/>
        <end position="532"/>
    </location>
</feature>
<evidence type="ECO:0000313" key="8">
    <source>
        <dbReference type="Proteomes" id="UP000251960"/>
    </source>
</evidence>
<dbReference type="Proteomes" id="UP000251960">
    <property type="component" value="Chromosome 4"/>
</dbReference>
<accession>A0A3L6F4H6</accession>
<keyword evidence="4" id="KW-0227">DNA damage</keyword>
<keyword evidence="4" id="KW-0233">DNA recombination</keyword>
<feature type="region of interest" description="Disordered" evidence="5">
    <location>
        <begin position="322"/>
        <end position="368"/>
    </location>
</feature>
<dbReference type="InterPro" id="IPR010285">
    <property type="entry name" value="DNA_helicase_pif1-like_DEAD"/>
</dbReference>
<keyword evidence="4" id="KW-0234">DNA repair</keyword>
<dbReference type="GO" id="GO:0043139">
    <property type="term" value="F:5'-3' DNA helicase activity"/>
    <property type="evidence" value="ECO:0007669"/>
    <property type="project" value="UniProtKB-EC"/>
</dbReference>
<dbReference type="Pfam" id="PF05970">
    <property type="entry name" value="PIF1"/>
    <property type="match status" value="1"/>
</dbReference>
<organism evidence="7 8">
    <name type="scientific">Zea mays</name>
    <name type="common">Maize</name>
    <dbReference type="NCBI Taxonomy" id="4577"/>
    <lineage>
        <taxon>Eukaryota</taxon>
        <taxon>Viridiplantae</taxon>
        <taxon>Streptophyta</taxon>
        <taxon>Embryophyta</taxon>
        <taxon>Tracheophyta</taxon>
        <taxon>Spermatophyta</taxon>
        <taxon>Magnoliopsida</taxon>
        <taxon>Liliopsida</taxon>
        <taxon>Poales</taxon>
        <taxon>Poaceae</taxon>
        <taxon>PACMAD clade</taxon>
        <taxon>Panicoideae</taxon>
        <taxon>Andropogonodae</taxon>
        <taxon>Andropogoneae</taxon>
        <taxon>Tripsacinae</taxon>
        <taxon>Zea</taxon>
    </lineage>
</organism>
<dbReference type="Pfam" id="PF02902">
    <property type="entry name" value="Peptidase_C48"/>
    <property type="match status" value="1"/>
</dbReference>
<comment type="cofactor">
    <cofactor evidence="4">
        <name>Mg(2+)</name>
        <dbReference type="ChEBI" id="CHEBI:18420"/>
    </cofactor>
</comment>
<dbReference type="GO" id="GO:0008234">
    <property type="term" value="F:cysteine-type peptidase activity"/>
    <property type="evidence" value="ECO:0007669"/>
    <property type="project" value="InterPro"/>
</dbReference>
<protein>
    <recommendedName>
        <fullName evidence="4">ATP-dependent DNA helicase</fullName>
        <ecNumber evidence="4">5.6.2.3</ecNumber>
    </recommendedName>
</protein>
<evidence type="ECO:0000256" key="4">
    <source>
        <dbReference type="RuleBase" id="RU363044"/>
    </source>
</evidence>
<feature type="region of interest" description="Disordered" evidence="5">
    <location>
        <begin position="446"/>
        <end position="466"/>
    </location>
</feature>
<feature type="domain" description="Ubiquitin-like protease family profile" evidence="6">
    <location>
        <begin position="1980"/>
        <end position="2172"/>
    </location>
</feature>
<proteinExistence type="inferred from homology"/>
<dbReference type="PROSITE" id="PS50600">
    <property type="entry name" value="ULP_PROTEASE"/>
    <property type="match status" value="1"/>
</dbReference>
<feature type="compositionally biased region" description="Basic residues" evidence="5">
    <location>
        <begin position="344"/>
        <end position="357"/>
    </location>
</feature>
<dbReference type="EMBL" id="NCVQ01000005">
    <property type="protein sequence ID" value="PWZ27890.1"/>
    <property type="molecule type" value="Genomic_DNA"/>
</dbReference>
<evidence type="ECO:0000256" key="1">
    <source>
        <dbReference type="ARBA" id="ARBA00005234"/>
    </source>
</evidence>
<evidence type="ECO:0000256" key="5">
    <source>
        <dbReference type="SAM" id="MobiDB-lite"/>
    </source>
</evidence>
<evidence type="ECO:0000259" key="6">
    <source>
        <dbReference type="PROSITE" id="PS50600"/>
    </source>
</evidence>
<comment type="similarity">
    <text evidence="1">Belongs to the peptidase C48 family.</text>
</comment>
<dbReference type="GO" id="GO:0006281">
    <property type="term" value="P:DNA repair"/>
    <property type="evidence" value="ECO:0007669"/>
    <property type="project" value="UniProtKB-KW"/>
</dbReference>
<keyword evidence="4" id="KW-0547">Nucleotide-binding</keyword>
<evidence type="ECO:0000256" key="2">
    <source>
        <dbReference type="ARBA" id="ARBA00022670"/>
    </source>
</evidence>
<dbReference type="InterPro" id="IPR038765">
    <property type="entry name" value="Papain-like_cys_pep_sf"/>
</dbReference>
<dbReference type="Gene3D" id="2.40.50.140">
    <property type="entry name" value="Nucleic acid-binding proteins"/>
    <property type="match status" value="1"/>
</dbReference>
<feature type="compositionally biased region" description="Polar residues" evidence="5">
    <location>
        <begin position="512"/>
        <end position="526"/>
    </location>
</feature>
<sequence length="2460" mass="282381">MPPYPLRYPPKSLLKCLQNAVVTKTKEFKNLVSNCSSYMFFYNSMNSSIRKLTTILGLFFSTASKVLGIVSSKVLMEPVVLNRERVALDKKTRIPVLFDDYSDEDFYGVQRKYSIVARVEVKFPIEPRYRDRKHYILSDINGAKIEAIATRYEIVKYFNSLLHEKHVYKMHNVWFGINPGAFNFRHLNGTMELYFTHQTVVEPYTVPVQMPPFPKHIFLNLDDIAELPNRTLVDIMAIVVHLDTIHRTMWGTFRKIVIMDASHIISPLVLAAYYFYAHVFSGTVVVINQMGHNADRKPFTDISSNIIRGDQNELLGPMLDAKERKRKRDRERYAAMSVEQKNEKNRKRREARQRNKGHNVIPNVSGGDQNEQLRLYNQTPRRKEGKLEYIRKRRALQASTLNQGSIAMEVPTYTSEVVHSTTDVLEPDSSSDNACDWVIPEYTSTPFMPASTQTEDVGSPDMSTEPLRRKHHVLPGERQAILARQNKKFEANIACNVATLTEDTISDVGQMDDSTQPGSTIEINNTVDDDDEGVIFGEDNDENEGYLFADEDTNEDFEIDGTQDQSVVTAVPDPYDKVYSNIPEETHMLKHVPDCGYCTAKKFEYEPPGFCCRGGKVELAPLETPPQLMRLWDSVDSDARHFHDNIRFFNGHFSFTSLYCCLDSMTTNMRDSGIYTFRAQGMMYHNIKSFGSECGAEHKHLELYFYDDDPSLEHRYRKCREDQIQKDQEVIKQIVGILRGNPYSEHLRSMGHIENLADYHIALNLDQTLNQKTYNTPLTSEVAAVWIEGSERRGQFSKSVMLHGKDRSSHDICSYHGCYDALSYPLFFPRGELGWHANIPKVGVSMGEVDAYRATHRASNGNDEDAEPPTHLCVSVRDYYCYKFQIRPGFAVDTYIKIESSRLDFIRKNQDRLRADLYQGLVDSMLDGDVRGEKVGKRTVLSPSFIGGPRDMRRRYMDAMALVRKFGKPDIFLTMTCNPNWDEIKSELLPGQTPQDRPDLVVRFFHAKLQELKHRLTKQDILGKVRAYVYVVEFQKRGLPHAHFLLIMQRKYKLTCPEQRRDDGRKEKVRGCELDNRWVVPYNPYLLRLFNCHINVEACGSIKVVKYLFKYIYKGHDRASVVMRDASKENGDVDEIQQYRNARWVTPPEALWRIYGFELSQNSPSVMQLQLHLPNMHMVTFHERQMVERVVNRPGADRSMITAYFEANKLYEEARGILYRDFPEWYTWQQGKVWQRRKRNTGGQVGRIVSALPSEGERFYLRLLLNHVTGATSYVDLRTVDGDTLPSFHEAAQRRGLLEADNTIDECLNEAALYQMPSALRRLFATILVFCEPNDVAELWQRHLDTMSEDYHRITQSKRHLQQMVLIDIRNMLQSMGKDIKTFPLPAIIDRYDDSQGIDREIYEEEIIEATAEDVALQETLNEEQKSAYEKILSVVDTSNGGVFFVDGPGGTGKTYLYKALLAMLRSQDKIAVATATSGVAASIMPGGRTAHSRFKIPLTIDDGAICTFTKQSGTSKLLQKASLIIWDEASMAKRQSIEALDNSMRDIMGRPDLPFGGKTIVFGGDFRQVLPVVRKGSRAQIVAASLRSSYLWESMCHLKLVRNMRAKSDPWFAEYLLCVGGGTEEVNNDGDVRLPDEVCVPYTGDDRDLDRLIDDIYPSLNENMSNTSYITSRAILTTRNDWVDMINMRMIDRFQREQMMYHSFDTAVDDPNNYYPSEFLNTLTPNGLPPHVLKLKIGCPVMLLRNIDPANGLCNGTRLVHAGMGVSCLVYPCALLMTRCSLSILKGSSFRRSMHPWDTLILLAPIAVCSCDSSSFSFDVECVLTSASAHPCTTDVIFFLVYLYHYKLNQNKLLIMQKQQLPALHRGVHRSSHAPIQGRDHQTLELSKKAQKANNIWWRLSGLLGDRNRQVMYILLPAPGAVHSGNNGPDGPYIPVLPDARGVPDTQDYICTQGDLALIDWIKEIPCEPRVEVVLIDDAFVERKWVECLFQPDAYLGDEVIDCYINLIKPQEHLKCRSGGRVHIENAFQFNFLKRDGDAETKTDELYPSKDMAQISSAERRVLLYLDHDMVFIPINIREMHWYLAVINARNMEIQVLDSLGTSSGRNDLIDTIKGLQRQIDMVSQRKELKDHRWPDLRVASWPLKEIEMEYAKQTDSSSCGLFLLNYIEYWTGDELSDNFTQDDMSHFRKKLAAILLSSDINKRKGCPLYKYDKEVDAGCSSDVQILDSPTNPKKRKLPCVSEENEVLMEDGDGPITQADLERWFVHDWDKRTPIKIPTDECTNEFLLSGLSTKDMPVTKADLIDVLCDYIMTIQDDTTLEVNLDMTLKCFDMAVRLLAIKESHMSKDEMIKDKKHYMDMRFWVLMPWKFNGCYALFIIDHGKKHVTFMDFTPTEDWCKHMPYKRFAEAIIMASKKYKIAYNKKRSGWAHDIFKWEHTIRSGLPLDLKGYFLNTMFSTV</sequence>
<dbReference type="EC" id="5.6.2.3" evidence="4"/>
<keyword evidence="3 4" id="KW-0378">Hydrolase</keyword>
<comment type="similarity">
    <text evidence="4">Belongs to the helicase family.</text>
</comment>
<dbReference type="GO" id="GO:0006310">
    <property type="term" value="P:DNA recombination"/>
    <property type="evidence" value="ECO:0007669"/>
    <property type="project" value="UniProtKB-KW"/>
</dbReference>
<evidence type="ECO:0000313" key="7">
    <source>
        <dbReference type="EMBL" id="PWZ27890.1"/>
    </source>
</evidence>
<dbReference type="GO" id="GO:0006508">
    <property type="term" value="P:proteolysis"/>
    <property type="evidence" value="ECO:0007669"/>
    <property type="project" value="UniProtKB-KW"/>
</dbReference>
<keyword evidence="4" id="KW-0347">Helicase</keyword>
<gene>
    <name evidence="7" type="primary">ULP1B_63</name>
    <name evidence="7" type="ORF">Zm00014a_024098</name>
</gene>
<dbReference type="InterPro" id="IPR003653">
    <property type="entry name" value="Peptidase_C48_C"/>
</dbReference>
<dbReference type="Pfam" id="PF14214">
    <property type="entry name" value="Helitron_like_N"/>
    <property type="match status" value="1"/>
</dbReference>
<dbReference type="Gene3D" id="3.40.395.10">
    <property type="entry name" value="Adenoviral Proteinase, Chain A"/>
    <property type="match status" value="1"/>
</dbReference>
<dbReference type="GO" id="GO:0005524">
    <property type="term" value="F:ATP binding"/>
    <property type="evidence" value="ECO:0007669"/>
    <property type="project" value="UniProtKB-KW"/>
</dbReference>
<dbReference type="PANTHER" id="PTHR10492">
    <property type="match status" value="1"/>
</dbReference>
<reference evidence="7 8" key="1">
    <citation type="journal article" date="2018" name="Nat. Genet.">
        <title>Extensive intraspecific gene order and gene structural variations between Mo17 and other maize genomes.</title>
        <authorList>
            <person name="Sun S."/>
            <person name="Zhou Y."/>
            <person name="Chen J."/>
            <person name="Shi J."/>
            <person name="Zhao H."/>
            <person name="Zhao H."/>
            <person name="Song W."/>
            <person name="Zhang M."/>
            <person name="Cui Y."/>
            <person name="Dong X."/>
            <person name="Liu H."/>
            <person name="Ma X."/>
            <person name="Jiao Y."/>
            <person name="Wang B."/>
            <person name="Wei X."/>
            <person name="Stein J.C."/>
            <person name="Glaubitz J.C."/>
            <person name="Lu F."/>
            <person name="Yu G."/>
            <person name="Liang C."/>
            <person name="Fengler K."/>
            <person name="Li B."/>
            <person name="Rafalski A."/>
            <person name="Schnable P.S."/>
            <person name="Ware D.H."/>
            <person name="Buckler E.S."/>
            <person name="Lai J."/>
        </authorList>
    </citation>
    <scope>NUCLEOTIDE SEQUENCE [LARGE SCALE GENOMIC DNA]</scope>
    <source>
        <strain evidence="8">cv. Missouri 17</strain>
        <tissue evidence="7">Seedling</tissue>
    </source>
</reference>
<dbReference type="InterPro" id="IPR027417">
    <property type="entry name" value="P-loop_NTPase"/>
</dbReference>
<name>A0A3L6F4H6_MAIZE</name>
<dbReference type="PANTHER" id="PTHR10492:SF92">
    <property type="entry name" value="ATP-DEPENDENT DNA HELICASE"/>
    <property type="match status" value="1"/>
</dbReference>
<keyword evidence="2 7" id="KW-0645">Protease</keyword>
<dbReference type="InterPro" id="IPR012340">
    <property type="entry name" value="NA-bd_OB-fold"/>
</dbReference>
<dbReference type="Pfam" id="PF21530">
    <property type="entry name" value="Pif1_2B_dom"/>
    <property type="match status" value="1"/>
</dbReference>
<keyword evidence="4" id="KW-0067">ATP-binding</keyword>
<comment type="caution">
    <text evidence="7">The sequence shown here is derived from an EMBL/GenBank/DDBJ whole genome shotgun (WGS) entry which is preliminary data.</text>
</comment>
<dbReference type="GO" id="GO:0000723">
    <property type="term" value="P:telomere maintenance"/>
    <property type="evidence" value="ECO:0007669"/>
    <property type="project" value="InterPro"/>
</dbReference>
<dbReference type="ExpressionAtlas" id="A0A3L6F4H6">
    <property type="expression patterns" value="baseline"/>
</dbReference>
<dbReference type="InterPro" id="IPR049163">
    <property type="entry name" value="Pif1-like_2B_dom"/>
</dbReference>
<dbReference type="GO" id="GO:0016887">
    <property type="term" value="F:ATP hydrolysis activity"/>
    <property type="evidence" value="ECO:0007669"/>
    <property type="project" value="RHEA"/>
</dbReference>
<comment type="catalytic activity">
    <reaction evidence="4">
        <text>ATP + H2O = ADP + phosphate + H(+)</text>
        <dbReference type="Rhea" id="RHEA:13065"/>
        <dbReference type="ChEBI" id="CHEBI:15377"/>
        <dbReference type="ChEBI" id="CHEBI:15378"/>
        <dbReference type="ChEBI" id="CHEBI:30616"/>
        <dbReference type="ChEBI" id="CHEBI:43474"/>
        <dbReference type="ChEBI" id="CHEBI:456216"/>
        <dbReference type="EC" id="5.6.2.3"/>
    </reaction>
</comment>
<evidence type="ECO:0000256" key="3">
    <source>
        <dbReference type="ARBA" id="ARBA00022801"/>
    </source>
</evidence>
<dbReference type="Gene3D" id="3.40.50.300">
    <property type="entry name" value="P-loop containing nucleotide triphosphate hydrolases"/>
    <property type="match status" value="1"/>
</dbReference>
<dbReference type="SUPFAM" id="SSF52540">
    <property type="entry name" value="P-loop containing nucleoside triphosphate hydrolases"/>
    <property type="match status" value="2"/>
</dbReference>
<dbReference type="SUPFAM" id="SSF54001">
    <property type="entry name" value="Cysteine proteinases"/>
    <property type="match status" value="1"/>
</dbReference>